<feature type="domain" description="GIY-YIG" evidence="2">
    <location>
        <begin position="1"/>
        <end position="77"/>
    </location>
</feature>
<protein>
    <submittedName>
        <fullName evidence="3">Excinuclease ABC subunit C</fullName>
    </submittedName>
</protein>
<dbReference type="PANTHER" id="PTHR34477">
    <property type="entry name" value="UPF0213 PROTEIN YHBQ"/>
    <property type="match status" value="1"/>
</dbReference>
<dbReference type="STRING" id="1619048.UU49_C0013G0003"/>
<dbReference type="SUPFAM" id="SSF82771">
    <property type="entry name" value="GIY-YIG endonuclease"/>
    <property type="match status" value="1"/>
</dbReference>
<comment type="caution">
    <text evidence="3">The sequence shown here is derived from an EMBL/GenBank/DDBJ whole genome shotgun (WGS) entry which is preliminary data.</text>
</comment>
<evidence type="ECO:0000259" key="2">
    <source>
        <dbReference type="PROSITE" id="PS50164"/>
    </source>
</evidence>
<proteinExistence type="inferred from homology"/>
<sequence>MKYYVYIMSSFRKILYIGVTNNLKRRVYEHQAGLVPGFTQKYQIKLLVYFEEYNNINQAIEREKTIKSWRREKKLNLIYTLNPYWDDLSKKFGFT</sequence>
<dbReference type="PROSITE" id="PS50164">
    <property type="entry name" value="GIY_YIG"/>
    <property type="match status" value="1"/>
</dbReference>
<dbReference type="Proteomes" id="UP000034108">
    <property type="component" value="Unassembled WGS sequence"/>
</dbReference>
<name>A0A0G0VGX8_9BACT</name>
<evidence type="ECO:0000313" key="4">
    <source>
        <dbReference type="Proteomes" id="UP000034108"/>
    </source>
</evidence>
<dbReference type="Gene3D" id="3.40.1440.10">
    <property type="entry name" value="GIY-YIG endonuclease"/>
    <property type="match status" value="1"/>
</dbReference>
<reference evidence="3 4" key="1">
    <citation type="journal article" date="2015" name="Nature">
        <title>rRNA introns, odd ribosomes, and small enigmatic genomes across a large radiation of phyla.</title>
        <authorList>
            <person name="Brown C.T."/>
            <person name="Hug L.A."/>
            <person name="Thomas B.C."/>
            <person name="Sharon I."/>
            <person name="Castelle C.J."/>
            <person name="Singh A."/>
            <person name="Wilkins M.J."/>
            <person name="Williams K.H."/>
            <person name="Banfield J.F."/>
        </authorList>
    </citation>
    <scope>NUCLEOTIDE SEQUENCE [LARGE SCALE GENOMIC DNA]</scope>
</reference>
<accession>A0A0G0VGX8</accession>
<evidence type="ECO:0000256" key="1">
    <source>
        <dbReference type="ARBA" id="ARBA00007435"/>
    </source>
</evidence>
<dbReference type="EMBL" id="LCAV01000013">
    <property type="protein sequence ID" value="KKR98896.1"/>
    <property type="molecule type" value="Genomic_DNA"/>
</dbReference>
<dbReference type="InterPro" id="IPR035901">
    <property type="entry name" value="GIY-YIG_endonuc_sf"/>
</dbReference>
<organism evidence="3 4">
    <name type="scientific">Candidatus Magasanikbacteria bacterium GW2011_GWC2_41_17</name>
    <dbReference type="NCBI Taxonomy" id="1619048"/>
    <lineage>
        <taxon>Bacteria</taxon>
        <taxon>Candidatus Magasanikiibacteriota</taxon>
    </lineage>
</organism>
<dbReference type="CDD" id="cd10448">
    <property type="entry name" value="GIY-YIG_unchar_3"/>
    <property type="match status" value="1"/>
</dbReference>
<dbReference type="InterPro" id="IPR050190">
    <property type="entry name" value="UPF0213_domain"/>
</dbReference>
<dbReference type="PANTHER" id="PTHR34477:SF5">
    <property type="entry name" value="BSL5627 PROTEIN"/>
    <property type="match status" value="1"/>
</dbReference>
<dbReference type="AlphaFoldDB" id="A0A0G0VGX8"/>
<dbReference type="Pfam" id="PF01541">
    <property type="entry name" value="GIY-YIG"/>
    <property type="match status" value="1"/>
</dbReference>
<evidence type="ECO:0000313" key="3">
    <source>
        <dbReference type="EMBL" id="KKR98896.1"/>
    </source>
</evidence>
<dbReference type="InterPro" id="IPR000305">
    <property type="entry name" value="GIY-YIG_endonuc"/>
</dbReference>
<gene>
    <name evidence="3" type="ORF">UU49_C0013G0003</name>
</gene>
<comment type="similarity">
    <text evidence="1">Belongs to the UPF0213 family.</text>
</comment>